<protein>
    <submittedName>
        <fullName evidence="1">tRNA-splicing endonuclease subunit Sen54p</fullName>
    </submittedName>
</protein>
<keyword evidence="2" id="KW-1185">Reference proteome</keyword>
<dbReference type="EMBL" id="CALSDN010000001">
    <property type="protein sequence ID" value="CAH6718875.1"/>
    <property type="molecule type" value="Genomic_DNA"/>
</dbReference>
<comment type="caution">
    <text evidence="1">The sequence shown here is derived from an EMBL/GenBank/DDBJ whole genome shotgun (WGS) entry which is preliminary data.</text>
</comment>
<evidence type="ECO:0000313" key="1">
    <source>
        <dbReference type="EMBL" id="CAH6718875.1"/>
    </source>
</evidence>
<accession>A0ACA9Y1Q1</accession>
<organism evidence="1 2">
    <name type="scientific">[Candida] jaroonii</name>
    <dbReference type="NCBI Taxonomy" id="467808"/>
    <lineage>
        <taxon>Eukaryota</taxon>
        <taxon>Fungi</taxon>
        <taxon>Dikarya</taxon>
        <taxon>Ascomycota</taxon>
        <taxon>Saccharomycotina</taxon>
        <taxon>Pichiomycetes</taxon>
        <taxon>Debaryomycetaceae</taxon>
        <taxon>Yamadazyma</taxon>
    </lineage>
</organism>
<name>A0ACA9Y1Q1_9ASCO</name>
<keyword evidence="1" id="KW-0540">Nuclease</keyword>
<evidence type="ECO:0000313" key="2">
    <source>
        <dbReference type="Proteomes" id="UP001152531"/>
    </source>
</evidence>
<keyword evidence="1" id="KW-0378">Hydrolase</keyword>
<sequence>MNDDDFKLDIEDEEVYNLKDFEPDGTDYQQNKLSNSLDLIYSLISEEIKTHEKNCIVGIYLKTQETIILKPKGNFFRDFGYSKTLNGNIYVFLNKLESLYLLQRGNLIIYLGNEKFNHYLDGYINNFNVNELYSLNLQHFYSFLCSSDLKKYQVFAYLKRLGYLIKEYDGLKNHPPPIFQIGVQDKSMYQDIFTKGFRDKHYFGYKEIFERLRVIPSAQNFESLQKNYESDFEIHFNVWKPRNNFSKKNLPVPDFMICMVDEFPKINDVYSLLNKVIKPEKKSDTKPKSNKVQTRNNLKKDKEKTERDKERERERERDFKLKNNGRNVILAKVDNGVNFISLSEMDFESVSLY</sequence>
<reference evidence="1" key="1">
    <citation type="submission" date="2022-06" db="EMBL/GenBank/DDBJ databases">
        <authorList>
            <person name="Legras J.-L."/>
            <person name="Devillers H."/>
            <person name="Grondin C."/>
        </authorList>
    </citation>
    <scope>NUCLEOTIDE SEQUENCE</scope>
    <source>
        <strain evidence="1">CLIB 1444</strain>
    </source>
</reference>
<gene>
    <name evidence="1" type="ORF">CLIB1444_01S16446</name>
</gene>
<dbReference type="Proteomes" id="UP001152531">
    <property type="component" value="Unassembled WGS sequence"/>
</dbReference>
<proteinExistence type="predicted"/>
<keyword evidence="1" id="KW-0255">Endonuclease</keyword>